<accession>A0ABQ3EII8</accession>
<name>A0ABQ3EII8_9HYPH</name>
<gene>
    <name evidence="2" type="ORF">GCM10007094_33310</name>
</gene>
<evidence type="ECO:0008006" key="4">
    <source>
        <dbReference type="Google" id="ProtNLM"/>
    </source>
</evidence>
<proteinExistence type="predicted"/>
<comment type="caution">
    <text evidence="2">The sequence shown here is derived from an EMBL/GenBank/DDBJ whole genome shotgun (WGS) entry which is preliminary data.</text>
</comment>
<sequence length="143" mass="15118">MPKSLPMSVLAFVLPVLAGCVLDEQRLPQSYTPTVAVPRGATLVTVNTTPDGAFCYLEGYQSSIYVQHTPGPIVVPPGFEGQNLICELEGFKTTQGAVLPGPPPPDGEKIIIQRVFIPVGVDDPNSSPAGAIVPDGFVGTYRR</sequence>
<feature type="signal peptide" evidence="1">
    <location>
        <begin position="1"/>
        <end position="18"/>
    </location>
</feature>
<organism evidence="2 3">
    <name type="scientific">Pseudovibrio japonicus</name>
    <dbReference type="NCBI Taxonomy" id="366534"/>
    <lineage>
        <taxon>Bacteria</taxon>
        <taxon>Pseudomonadati</taxon>
        <taxon>Pseudomonadota</taxon>
        <taxon>Alphaproteobacteria</taxon>
        <taxon>Hyphomicrobiales</taxon>
        <taxon>Stappiaceae</taxon>
        <taxon>Pseudovibrio</taxon>
    </lineage>
</organism>
<keyword evidence="1" id="KW-0732">Signal</keyword>
<dbReference type="EMBL" id="BMXE01000006">
    <property type="protein sequence ID" value="GHB41210.1"/>
    <property type="molecule type" value="Genomic_DNA"/>
</dbReference>
<feature type="chain" id="PRO_5045480647" description="Lipoprotein" evidence="1">
    <location>
        <begin position="19"/>
        <end position="143"/>
    </location>
</feature>
<dbReference type="Proteomes" id="UP000637980">
    <property type="component" value="Unassembled WGS sequence"/>
</dbReference>
<evidence type="ECO:0000313" key="2">
    <source>
        <dbReference type="EMBL" id="GHB41210.1"/>
    </source>
</evidence>
<dbReference type="PROSITE" id="PS51257">
    <property type="entry name" value="PROKAR_LIPOPROTEIN"/>
    <property type="match status" value="1"/>
</dbReference>
<reference evidence="3" key="1">
    <citation type="journal article" date="2019" name="Int. J. Syst. Evol. Microbiol.">
        <title>The Global Catalogue of Microorganisms (GCM) 10K type strain sequencing project: providing services to taxonomists for standard genome sequencing and annotation.</title>
        <authorList>
            <consortium name="The Broad Institute Genomics Platform"/>
            <consortium name="The Broad Institute Genome Sequencing Center for Infectious Disease"/>
            <person name="Wu L."/>
            <person name="Ma J."/>
        </authorList>
    </citation>
    <scope>NUCLEOTIDE SEQUENCE [LARGE SCALE GENOMIC DNA]</scope>
    <source>
        <strain evidence="3">KCTC 12861</strain>
    </source>
</reference>
<protein>
    <recommendedName>
        <fullName evidence="4">Lipoprotein</fullName>
    </recommendedName>
</protein>
<keyword evidence="3" id="KW-1185">Reference proteome</keyword>
<evidence type="ECO:0000313" key="3">
    <source>
        <dbReference type="Proteomes" id="UP000637980"/>
    </source>
</evidence>
<evidence type="ECO:0000256" key="1">
    <source>
        <dbReference type="SAM" id="SignalP"/>
    </source>
</evidence>